<organism evidence="5 6">
    <name type="scientific">Lentzea roselyniae</name>
    <dbReference type="NCBI Taxonomy" id="531940"/>
    <lineage>
        <taxon>Bacteria</taxon>
        <taxon>Bacillati</taxon>
        <taxon>Actinomycetota</taxon>
        <taxon>Actinomycetes</taxon>
        <taxon>Pseudonocardiales</taxon>
        <taxon>Pseudonocardiaceae</taxon>
        <taxon>Lentzea</taxon>
    </lineage>
</organism>
<evidence type="ECO:0000259" key="4">
    <source>
        <dbReference type="Pfam" id="PF01420"/>
    </source>
</evidence>
<feature type="domain" description="Type I restriction modification DNA specificity" evidence="4">
    <location>
        <begin position="14"/>
        <end position="177"/>
    </location>
</feature>
<dbReference type="Proteomes" id="UP001500711">
    <property type="component" value="Unassembled WGS sequence"/>
</dbReference>
<keyword evidence="6" id="KW-1185">Reference proteome</keyword>
<dbReference type="SUPFAM" id="SSF116734">
    <property type="entry name" value="DNA methylase specificity domain"/>
    <property type="match status" value="2"/>
</dbReference>
<proteinExistence type="inferred from homology"/>
<comment type="caution">
    <text evidence="5">The sequence shown here is derived from an EMBL/GenBank/DDBJ whole genome shotgun (WGS) entry which is preliminary data.</text>
</comment>
<keyword evidence="3" id="KW-0238">DNA-binding</keyword>
<keyword evidence="2" id="KW-0680">Restriction system</keyword>
<evidence type="ECO:0000313" key="6">
    <source>
        <dbReference type="Proteomes" id="UP001500711"/>
    </source>
</evidence>
<dbReference type="PANTHER" id="PTHR30408">
    <property type="entry name" value="TYPE-1 RESTRICTION ENZYME ECOKI SPECIFICITY PROTEIN"/>
    <property type="match status" value="1"/>
</dbReference>
<evidence type="ECO:0000313" key="5">
    <source>
        <dbReference type="EMBL" id="GAA3676611.1"/>
    </source>
</evidence>
<dbReference type="InterPro" id="IPR000055">
    <property type="entry name" value="Restrct_endonuc_typeI_TRD"/>
</dbReference>
<dbReference type="Pfam" id="PF01420">
    <property type="entry name" value="Methylase_S"/>
    <property type="match status" value="2"/>
</dbReference>
<evidence type="ECO:0000256" key="3">
    <source>
        <dbReference type="ARBA" id="ARBA00023125"/>
    </source>
</evidence>
<dbReference type="Gene3D" id="3.90.220.20">
    <property type="entry name" value="DNA methylase specificity domains"/>
    <property type="match status" value="2"/>
</dbReference>
<gene>
    <name evidence="5" type="ORF">GCM10022267_74350</name>
</gene>
<dbReference type="PANTHER" id="PTHR30408:SF12">
    <property type="entry name" value="TYPE I RESTRICTION ENZYME MJAVIII SPECIFICITY SUBUNIT"/>
    <property type="match status" value="1"/>
</dbReference>
<name>A0ABP7C1I2_9PSEU</name>
<dbReference type="RefSeq" id="WP_346135287.1">
    <property type="nucleotide sequence ID" value="NZ_BAABBE010000031.1"/>
</dbReference>
<dbReference type="Gene3D" id="1.10.287.1120">
    <property type="entry name" value="Bipartite methylase S protein"/>
    <property type="match status" value="1"/>
</dbReference>
<protein>
    <recommendedName>
        <fullName evidence="4">Type I restriction modification DNA specificity domain-containing protein</fullName>
    </recommendedName>
</protein>
<reference evidence="6" key="1">
    <citation type="journal article" date="2019" name="Int. J. Syst. Evol. Microbiol.">
        <title>The Global Catalogue of Microorganisms (GCM) 10K type strain sequencing project: providing services to taxonomists for standard genome sequencing and annotation.</title>
        <authorList>
            <consortium name="The Broad Institute Genomics Platform"/>
            <consortium name="The Broad Institute Genome Sequencing Center for Infectious Disease"/>
            <person name="Wu L."/>
            <person name="Ma J."/>
        </authorList>
    </citation>
    <scope>NUCLEOTIDE SEQUENCE [LARGE SCALE GENOMIC DNA]</scope>
    <source>
        <strain evidence="6">JCM 17494</strain>
    </source>
</reference>
<evidence type="ECO:0000256" key="2">
    <source>
        <dbReference type="ARBA" id="ARBA00022747"/>
    </source>
</evidence>
<comment type="similarity">
    <text evidence="1">Belongs to the type-I restriction system S methylase family.</text>
</comment>
<dbReference type="InterPro" id="IPR052021">
    <property type="entry name" value="Type-I_RS_S_subunit"/>
</dbReference>
<sequence>MTSASIAPWLSTSRWPTVPIRYVAKLGTGHTPSRNVPEYWENCTVPWVTLADVWQLRDGTVDVIKDTKEKISQLGLANSSAVKYPAGTVILSRTASVGFSAILGADMATTQDFATWTCGPRLDRRYLLHALRAMASDLKRVAAGSTHKTIYMPDIEQLRIPLPSLDEQRRIADFVDGATKAVDSLVAATGRQFALLDAKLLEFLRVMTTSGGTTELSSTGVPWMPKMASGWTLHKLSRIFATGSGTTPRSDNPAYFDGPYGWVNTADLRDSVIFRTGRTVTTEALRVHSALKVYRPEALIVAMYGATVGRVGVLDSDACVNQACCVLYRPTGMRVKYLFHWFVAHRSEIMSLASGGGQPNISQELVRSFRVPAPDLAGQDCLLADIDRYTERIGVERAHLAARMKLLGERRQALITAAVTGQIDVSTARGIEV</sequence>
<dbReference type="CDD" id="cd17280">
    <property type="entry name" value="RMtype1_S_MspEN3ORF6650P_TRD2-CR2_like"/>
    <property type="match status" value="1"/>
</dbReference>
<accession>A0ABP7C1I2</accession>
<dbReference type="InterPro" id="IPR044946">
    <property type="entry name" value="Restrct_endonuc_typeI_TRD_sf"/>
</dbReference>
<feature type="domain" description="Type I restriction modification DNA specificity" evidence="4">
    <location>
        <begin position="229"/>
        <end position="391"/>
    </location>
</feature>
<dbReference type="EMBL" id="BAABBE010000031">
    <property type="protein sequence ID" value="GAA3676611.1"/>
    <property type="molecule type" value="Genomic_DNA"/>
</dbReference>
<evidence type="ECO:0000256" key="1">
    <source>
        <dbReference type="ARBA" id="ARBA00010923"/>
    </source>
</evidence>
<dbReference type="CDD" id="cd17248">
    <property type="entry name" value="RMtype1_S_AmiI-TRD2-CR2_like"/>
    <property type="match status" value="1"/>
</dbReference>